<evidence type="ECO:0000313" key="14">
    <source>
        <dbReference type="EMBL" id="QNR24436.1"/>
    </source>
</evidence>
<feature type="transmembrane region" description="Helical" evidence="13">
    <location>
        <begin position="12"/>
        <end position="32"/>
    </location>
</feature>
<feature type="transmembrane region" description="Helical" evidence="13">
    <location>
        <begin position="390"/>
        <end position="409"/>
    </location>
</feature>
<name>A0A7H0VFD8_9FLAO</name>
<evidence type="ECO:0000256" key="8">
    <source>
        <dbReference type="ARBA" id="ARBA00022989"/>
    </source>
</evidence>
<feature type="transmembrane region" description="Helical" evidence="13">
    <location>
        <begin position="141"/>
        <end position="160"/>
    </location>
</feature>
<keyword evidence="9 13" id="KW-0472">Membrane</keyword>
<dbReference type="EMBL" id="CP060139">
    <property type="protein sequence ID" value="QNR24436.1"/>
    <property type="molecule type" value="Genomic_DNA"/>
</dbReference>
<dbReference type="RefSeq" id="WP_210758963.1">
    <property type="nucleotide sequence ID" value="NZ_CP060139.1"/>
</dbReference>
<evidence type="ECO:0000256" key="2">
    <source>
        <dbReference type="ARBA" id="ARBA00022475"/>
    </source>
</evidence>
<reference evidence="14 15" key="1">
    <citation type="submission" date="2020-08" db="EMBL/GenBank/DDBJ databases">
        <title>Croceimicrobium hydrocarbonivorans gen. nov., sp. nov., a novel marine bacterium isolated from a bacterial consortium that degrades polyethylene terephthalate.</title>
        <authorList>
            <person name="Liu R."/>
        </authorList>
    </citation>
    <scope>NUCLEOTIDE SEQUENCE [LARGE SCALE GENOMIC DNA]</scope>
    <source>
        <strain evidence="14 15">A20-9</strain>
    </source>
</reference>
<dbReference type="Pfam" id="PF01098">
    <property type="entry name" value="FTSW_RODA_SPOVE"/>
    <property type="match status" value="1"/>
</dbReference>
<proteinExistence type="predicted"/>
<keyword evidence="10" id="KW-0961">Cell wall biogenesis/degradation</keyword>
<dbReference type="InterPro" id="IPR011923">
    <property type="entry name" value="RodA/MrdB"/>
</dbReference>
<keyword evidence="4" id="KW-0808">Transferase</keyword>
<dbReference type="InterPro" id="IPR018365">
    <property type="entry name" value="Cell_cycle_FtsW-rel_CS"/>
</dbReference>
<keyword evidence="5 13" id="KW-0812">Transmembrane</keyword>
<dbReference type="GO" id="GO:0015648">
    <property type="term" value="F:lipid-linked peptidoglycan transporter activity"/>
    <property type="evidence" value="ECO:0007669"/>
    <property type="project" value="TreeGrafter"/>
</dbReference>
<protein>
    <recommendedName>
        <fullName evidence="12">Cell wall polymerase</fullName>
    </recommendedName>
    <alternativeName>
        <fullName evidence="11">Peptidoglycan polymerase</fullName>
    </alternativeName>
</protein>
<evidence type="ECO:0000256" key="13">
    <source>
        <dbReference type="SAM" id="Phobius"/>
    </source>
</evidence>
<evidence type="ECO:0000256" key="5">
    <source>
        <dbReference type="ARBA" id="ARBA00022692"/>
    </source>
</evidence>
<gene>
    <name evidence="14" type="primary">rodA</name>
    <name evidence="14" type="ORF">H4K34_00935</name>
</gene>
<evidence type="ECO:0000256" key="3">
    <source>
        <dbReference type="ARBA" id="ARBA00022676"/>
    </source>
</evidence>
<keyword evidence="3" id="KW-0328">Glycosyltransferase</keyword>
<organism evidence="14 15">
    <name type="scientific">Croceimicrobium hydrocarbonivorans</name>
    <dbReference type="NCBI Taxonomy" id="2761580"/>
    <lineage>
        <taxon>Bacteria</taxon>
        <taxon>Pseudomonadati</taxon>
        <taxon>Bacteroidota</taxon>
        <taxon>Flavobacteriia</taxon>
        <taxon>Flavobacteriales</taxon>
        <taxon>Owenweeksiaceae</taxon>
        <taxon>Croceimicrobium</taxon>
    </lineage>
</organism>
<evidence type="ECO:0000313" key="15">
    <source>
        <dbReference type="Proteomes" id="UP000516305"/>
    </source>
</evidence>
<evidence type="ECO:0000256" key="9">
    <source>
        <dbReference type="ARBA" id="ARBA00023136"/>
    </source>
</evidence>
<feature type="transmembrane region" description="Helical" evidence="13">
    <location>
        <begin position="195"/>
        <end position="222"/>
    </location>
</feature>
<dbReference type="InterPro" id="IPR001182">
    <property type="entry name" value="FtsW/RodA"/>
</dbReference>
<evidence type="ECO:0000256" key="11">
    <source>
        <dbReference type="ARBA" id="ARBA00032370"/>
    </source>
</evidence>
<accession>A0A7H0VFD8</accession>
<keyword evidence="7" id="KW-0573">Peptidoglycan synthesis</keyword>
<evidence type="ECO:0000256" key="10">
    <source>
        <dbReference type="ARBA" id="ARBA00023316"/>
    </source>
</evidence>
<dbReference type="GO" id="GO:0005886">
    <property type="term" value="C:plasma membrane"/>
    <property type="evidence" value="ECO:0007669"/>
    <property type="project" value="TreeGrafter"/>
</dbReference>
<dbReference type="PROSITE" id="PS00428">
    <property type="entry name" value="FTSW_RODA_SPOVE"/>
    <property type="match status" value="1"/>
</dbReference>
<dbReference type="PANTHER" id="PTHR30474:SF1">
    <property type="entry name" value="PEPTIDOGLYCAN GLYCOSYLTRANSFERASE MRDB"/>
    <property type="match status" value="1"/>
</dbReference>
<feature type="transmembrane region" description="Helical" evidence="13">
    <location>
        <begin position="76"/>
        <end position="96"/>
    </location>
</feature>
<keyword evidence="15" id="KW-1185">Reference proteome</keyword>
<dbReference type="GO" id="GO:0009252">
    <property type="term" value="P:peptidoglycan biosynthetic process"/>
    <property type="evidence" value="ECO:0007669"/>
    <property type="project" value="UniProtKB-KW"/>
</dbReference>
<dbReference type="GO" id="GO:0032153">
    <property type="term" value="C:cell division site"/>
    <property type="evidence" value="ECO:0007669"/>
    <property type="project" value="TreeGrafter"/>
</dbReference>
<dbReference type="KEGG" id="chyd:H4K34_00935"/>
<dbReference type="NCBIfam" id="NF037961">
    <property type="entry name" value="RodA_shape"/>
    <property type="match status" value="1"/>
</dbReference>
<sequence>MRQGNLGIQKIDWLTVLLYFSLAILGWLNIYAAVYDEAHSNILDFTQRYGKQLLWIGTSVLIIIFLFILDGSVFQTLAYPIYGLSMLSLLAVLFFGKEIAGARSWFVIGGFSLQPSEFAKFATALALAAFLGKPERNLSSWRTKIVAFGIILLPAILIVPQPDPGSGLVYFSLILVLYREGLSSSYIIAGISIAVLFLLSLLIPILYLQLILAAVALIIIFLGRKVRGFWLRVTAILAVALVLVNSVDYAFNNILEDRHRNRINILLGKAHDPKGIGYNTTQSMIAIGSGGWSGKGYLQGTQTKFDFVPEQSTDFIFCTVGEEWGFLGSALLIVLFSLLFFRLVHLAERQKSSFARAYAYAVVSILFFHFSINIAMTIGLAPVIGIPLPFFSYGGSSLWGFTFLLFILIKLDSYRWQTL</sequence>
<dbReference type="GO" id="GO:0051301">
    <property type="term" value="P:cell division"/>
    <property type="evidence" value="ECO:0007669"/>
    <property type="project" value="InterPro"/>
</dbReference>
<keyword evidence="6" id="KW-0133">Cell shape</keyword>
<dbReference type="GO" id="GO:0008360">
    <property type="term" value="P:regulation of cell shape"/>
    <property type="evidence" value="ECO:0007669"/>
    <property type="project" value="UniProtKB-KW"/>
</dbReference>
<feature type="transmembrane region" description="Helical" evidence="13">
    <location>
        <begin position="229"/>
        <end position="251"/>
    </location>
</feature>
<dbReference type="NCBIfam" id="TIGR02210">
    <property type="entry name" value="rodA_shape"/>
    <property type="match status" value="1"/>
</dbReference>
<evidence type="ECO:0000256" key="7">
    <source>
        <dbReference type="ARBA" id="ARBA00022984"/>
    </source>
</evidence>
<dbReference type="PANTHER" id="PTHR30474">
    <property type="entry name" value="CELL CYCLE PROTEIN"/>
    <property type="match status" value="1"/>
</dbReference>
<evidence type="ECO:0000256" key="1">
    <source>
        <dbReference type="ARBA" id="ARBA00004141"/>
    </source>
</evidence>
<feature type="transmembrane region" description="Helical" evidence="13">
    <location>
        <begin position="52"/>
        <end position="69"/>
    </location>
</feature>
<evidence type="ECO:0000256" key="4">
    <source>
        <dbReference type="ARBA" id="ARBA00022679"/>
    </source>
</evidence>
<comment type="subcellular location">
    <subcellularLocation>
        <location evidence="1">Membrane</location>
        <topology evidence="1">Multi-pass membrane protein</topology>
    </subcellularLocation>
</comment>
<evidence type="ECO:0000256" key="12">
    <source>
        <dbReference type="ARBA" id="ARBA00033270"/>
    </source>
</evidence>
<dbReference type="AlphaFoldDB" id="A0A7H0VFD8"/>
<keyword evidence="8 13" id="KW-1133">Transmembrane helix</keyword>
<keyword evidence="2" id="KW-1003">Cell membrane</keyword>
<dbReference type="GO" id="GO:0016757">
    <property type="term" value="F:glycosyltransferase activity"/>
    <property type="evidence" value="ECO:0007669"/>
    <property type="project" value="UniProtKB-KW"/>
</dbReference>
<feature type="transmembrane region" description="Helical" evidence="13">
    <location>
        <begin position="324"/>
        <end position="345"/>
    </location>
</feature>
<evidence type="ECO:0000256" key="6">
    <source>
        <dbReference type="ARBA" id="ARBA00022960"/>
    </source>
</evidence>
<dbReference type="GO" id="GO:0071555">
    <property type="term" value="P:cell wall organization"/>
    <property type="evidence" value="ECO:0007669"/>
    <property type="project" value="UniProtKB-KW"/>
</dbReference>
<dbReference type="Proteomes" id="UP000516305">
    <property type="component" value="Chromosome"/>
</dbReference>
<feature type="transmembrane region" description="Helical" evidence="13">
    <location>
        <begin position="357"/>
        <end position="384"/>
    </location>
</feature>